<proteinExistence type="predicted"/>
<dbReference type="GO" id="GO:0033045">
    <property type="term" value="P:regulation of sister chromatid segregation"/>
    <property type="evidence" value="ECO:0007669"/>
    <property type="project" value="TreeGrafter"/>
</dbReference>
<name>A0A8S1BDF1_ARCPL</name>
<reference evidence="1 2" key="1">
    <citation type="submission" date="2020-04" db="EMBL/GenBank/DDBJ databases">
        <authorList>
            <person name="Wallbank WR R."/>
            <person name="Pardo Diaz C."/>
            <person name="Kozak K."/>
            <person name="Martin S."/>
            <person name="Jiggins C."/>
            <person name="Moest M."/>
            <person name="Warren A I."/>
            <person name="Byers J.R.P. K."/>
            <person name="Montejo-Kovacevich G."/>
            <person name="Yen C E."/>
        </authorList>
    </citation>
    <scope>NUCLEOTIDE SEQUENCE [LARGE SCALE GENOMIC DNA]</scope>
</reference>
<dbReference type="Pfam" id="PF16100">
    <property type="entry name" value="RMI2"/>
    <property type="match status" value="1"/>
</dbReference>
<dbReference type="GO" id="GO:0006281">
    <property type="term" value="P:DNA repair"/>
    <property type="evidence" value="ECO:0007669"/>
    <property type="project" value="TreeGrafter"/>
</dbReference>
<protein>
    <submittedName>
        <fullName evidence="1">Uncharacterized protein</fullName>
    </submittedName>
</protein>
<dbReference type="OrthoDB" id="10024265at2759"/>
<sequence length="121" mass="13356">MTLDPRKYLIIDLINKSTPIDVWLQGTIEQTVGTDILIISDTTGRAKVTKCDTAHGIIDKSSLKKGTYCCIIGVTVKTKGVPEIHVSKFIDLTSQPQMKLAWEAEVKEANLFLEGKLIPTI</sequence>
<dbReference type="GO" id="GO:2000042">
    <property type="term" value="P:negative regulation of double-strand break repair via homologous recombination"/>
    <property type="evidence" value="ECO:0007669"/>
    <property type="project" value="TreeGrafter"/>
</dbReference>
<dbReference type="EMBL" id="CADEBC010000590">
    <property type="protein sequence ID" value="CAB3257018.1"/>
    <property type="molecule type" value="Genomic_DNA"/>
</dbReference>
<dbReference type="Proteomes" id="UP000494106">
    <property type="component" value="Unassembled WGS sequence"/>
</dbReference>
<dbReference type="Gene3D" id="2.40.50.140">
    <property type="entry name" value="Nucleic acid-binding proteins"/>
    <property type="match status" value="1"/>
</dbReference>
<dbReference type="GO" id="GO:0043007">
    <property type="term" value="P:maintenance of rDNA"/>
    <property type="evidence" value="ECO:0007669"/>
    <property type="project" value="TreeGrafter"/>
</dbReference>
<keyword evidence="2" id="KW-1185">Reference proteome</keyword>
<dbReference type="GO" id="GO:0005829">
    <property type="term" value="C:cytosol"/>
    <property type="evidence" value="ECO:0007669"/>
    <property type="project" value="TreeGrafter"/>
</dbReference>
<organism evidence="1 2">
    <name type="scientific">Arctia plantaginis</name>
    <name type="common">Wood tiger moth</name>
    <name type="synonym">Phalaena plantaginis</name>
    <dbReference type="NCBI Taxonomy" id="874455"/>
    <lineage>
        <taxon>Eukaryota</taxon>
        <taxon>Metazoa</taxon>
        <taxon>Ecdysozoa</taxon>
        <taxon>Arthropoda</taxon>
        <taxon>Hexapoda</taxon>
        <taxon>Insecta</taxon>
        <taxon>Pterygota</taxon>
        <taxon>Neoptera</taxon>
        <taxon>Endopterygota</taxon>
        <taxon>Lepidoptera</taxon>
        <taxon>Glossata</taxon>
        <taxon>Ditrysia</taxon>
        <taxon>Noctuoidea</taxon>
        <taxon>Erebidae</taxon>
        <taxon>Arctiinae</taxon>
        <taxon>Arctia</taxon>
    </lineage>
</organism>
<dbReference type="PANTHER" id="PTHR33962:SF1">
    <property type="entry name" value="RECQ-MEDIATED GENOME INSTABILITY PROTEIN 2"/>
    <property type="match status" value="1"/>
</dbReference>
<evidence type="ECO:0000313" key="1">
    <source>
        <dbReference type="EMBL" id="CAB3257018.1"/>
    </source>
</evidence>
<comment type="caution">
    <text evidence="1">The sequence shown here is derived from an EMBL/GenBank/DDBJ whole genome shotgun (WGS) entry which is preliminary data.</text>
</comment>
<dbReference type="InterPro" id="IPR012340">
    <property type="entry name" value="NA-bd_OB-fold"/>
</dbReference>
<dbReference type="GO" id="GO:0016607">
    <property type="term" value="C:nuclear speck"/>
    <property type="evidence" value="ECO:0007669"/>
    <property type="project" value="TreeGrafter"/>
</dbReference>
<dbReference type="PANTHER" id="PTHR33962">
    <property type="entry name" value="RECQ-MEDIATED GENOME INSTABILITY PROTEIN 2 RMI2"/>
    <property type="match status" value="1"/>
</dbReference>
<accession>A0A8S1BDF1</accession>
<evidence type="ECO:0000313" key="2">
    <source>
        <dbReference type="Proteomes" id="UP000494106"/>
    </source>
</evidence>
<gene>
    <name evidence="1" type="ORF">APLA_LOCUS15713</name>
</gene>
<dbReference type="InterPro" id="IPR032245">
    <property type="entry name" value="RMI2"/>
</dbReference>
<dbReference type="AlphaFoldDB" id="A0A8S1BDF1"/>